<reference evidence="4" key="1">
    <citation type="journal article" date="2019" name="Int. J. Syst. Evol. Microbiol.">
        <title>The Global Catalogue of Microorganisms (GCM) 10K type strain sequencing project: providing services to taxonomists for standard genome sequencing and annotation.</title>
        <authorList>
            <consortium name="The Broad Institute Genomics Platform"/>
            <consortium name="The Broad Institute Genome Sequencing Center for Infectious Disease"/>
            <person name="Wu L."/>
            <person name="Ma J."/>
        </authorList>
    </citation>
    <scope>NUCLEOTIDE SEQUENCE [LARGE SCALE GENOMIC DNA]</scope>
    <source>
        <strain evidence="4">IBRC-M 10908</strain>
    </source>
</reference>
<feature type="compositionally biased region" description="Pro residues" evidence="1">
    <location>
        <begin position="209"/>
        <end position="224"/>
    </location>
</feature>
<dbReference type="RefSeq" id="WP_380623850.1">
    <property type="nucleotide sequence ID" value="NZ_JBHSDK010000028.1"/>
</dbReference>
<feature type="compositionally biased region" description="Polar residues" evidence="1">
    <location>
        <begin position="112"/>
        <end position="124"/>
    </location>
</feature>
<keyword evidence="4" id="KW-1185">Reference proteome</keyword>
<feature type="compositionally biased region" description="Polar residues" evidence="1">
    <location>
        <begin position="133"/>
        <end position="146"/>
    </location>
</feature>
<organism evidence="3 4">
    <name type="scientific">Salininema proteolyticum</name>
    <dbReference type="NCBI Taxonomy" id="1607685"/>
    <lineage>
        <taxon>Bacteria</taxon>
        <taxon>Bacillati</taxon>
        <taxon>Actinomycetota</taxon>
        <taxon>Actinomycetes</taxon>
        <taxon>Glycomycetales</taxon>
        <taxon>Glycomycetaceae</taxon>
        <taxon>Salininema</taxon>
    </lineage>
</organism>
<protein>
    <recommendedName>
        <fullName evidence="5">Peptidase MA superfamily protein</fullName>
    </recommendedName>
</protein>
<accession>A0ABV8U2D6</accession>
<sequence length="689" mass="74150">MTHPPRPSSNPRPEPVPADQARTVDGPTEGRERPDSLAGKLPEPATDTTSGLPPIAEVDPAQGERLHAGMETEPKAAELKSEDGPRVPPTTPTGEFPVIESDPLHEGPAQPSPQSLRARSSGPSSARHPGSVPAQQSGAVPAQNSGALPAQRSGSVPARQAPNPAGPARPDAQHAPDPVNQMPVNQNPARPNPHAVNPNPVEMAAPAPNQAPPAVPNQAPPAVPYAPVQPGGPHPPMPPGAQPPYGWGPPQQPQPPKRRYTALVLSLTLMLVAAVAGGYVYVDRTDPFEEKTGTIAFGSEMAPRYPGPDADAAEMRDYVRDSAAYTLNRQSHALLEGDKEGYLEPFGGGVSDFAGMLYENLAVMGVSRYEWHVNNPVPTGEEGVYDIRARVSQCFSEPVEECWPIDAVYDTEWTAADDELTISAFEFDENDMWRPMPWEEEPLAALGGSRTLTVVPQRLADELSTYQSLSEEGAEVADPWARWERPDRYLVFYADSAAFETWFGGMEDGAGDVLGYAAVMEGTVEEEPRGSASITVMGVDNAYGMDDLRSTVRHELGHAATRWAADNPAARNDAWWIIEGIAEYIDQGTADISTYLRAAGMREYVDDGLCDSGIEPSGRDSGAVTSAKYGCAYIAVWYFLEEYGDEKFEELFAAAAREGQSLEKNVEGVLGVSHETLMKEIGKHIRSVL</sequence>
<feature type="compositionally biased region" description="Pro residues" evidence="1">
    <location>
        <begin position="1"/>
        <end position="16"/>
    </location>
</feature>
<name>A0ABV8U2D6_9ACTN</name>
<dbReference type="Proteomes" id="UP001595823">
    <property type="component" value="Unassembled WGS sequence"/>
</dbReference>
<keyword evidence="2" id="KW-1133">Transmembrane helix</keyword>
<evidence type="ECO:0000256" key="2">
    <source>
        <dbReference type="SAM" id="Phobius"/>
    </source>
</evidence>
<keyword evidence="2" id="KW-0472">Membrane</keyword>
<dbReference type="EMBL" id="JBHSDK010000028">
    <property type="protein sequence ID" value="MFC4337167.1"/>
    <property type="molecule type" value="Genomic_DNA"/>
</dbReference>
<proteinExistence type="predicted"/>
<comment type="caution">
    <text evidence="3">The sequence shown here is derived from an EMBL/GenBank/DDBJ whole genome shotgun (WGS) entry which is preliminary data.</text>
</comment>
<gene>
    <name evidence="3" type="ORF">ACFPET_18345</name>
</gene>
<evidence type="ECO:0000256" key="1">
    <source>
        <dbReference type="SAM" id="MobiDB-lite"/>
    </source>
</evidence>
<keyword evidence="2" id="KW-0812">Transmembrane</keyword>
<feature type="compositionally biased region" description="Basic and acidic residues" evidence="1">
    <location>
        <begin position="62"/>
        <end position="85"/>
    </location>
</feature>
<evidence type="ECO:0000313" key="4">
    <source>
        <dbReference type="Proteomes" id="UP001595823"/>
    </source>
</evidence>
<feature type="transmembrane region" description="Helical" evidence="2">
    <location>
        <begin position="260"/>
        <end position="282"/>
    </location>
</feature>
<feature type="compositionally biased region" description="Pro residues" evidence="1">
    <location>
        <begin position="230"/>
        <end position="255"/>
    </location>
</feature>
<evidence type="ECO:0000313" key="3">
    <source>
        <dbReference type="EMBL" id="MFC4337167.1"/>
    </source>
</evidence>
<evidence type="ECO:0008006" key="5">
    <source>
        <dbReference type="Google" id="ProtNLM"/>
    </source>
</evidence>
<feature type="region of interest" description="Disordered" evidence="1">
    <location>
        <begin position="1"/>
        <end position="258"/>
    </location>
</feature>